<name>G4YMP7_PHYSP</name>
<sequence>MPIANILLREPNAGLTPNFAAQILLQLARFVFAIAALLAVCISFARGGGVRDLETKPSRTSADARERLPLSNTRRNCSRRLVDMLKAAEKKQPGIIARSESLVQDNPSIVEALKNSPPAERAAKAIVKGPYKREIHCRSVAGALLAFAATFGFSAIAVLASK</sequence>
<dbReference type="RefSeq" id="XP_009516197.1">
    <property type="nucleotide sequence ID" value="XM_009517902.1"/>
</dbReference>
<evidence type="ECO:0000313" key="2">
    <source>
        <dbReference type="EMBL" id="EGZ28922.1"/>
    </source>
</evidence>
<keyword evidence="1" id="KW-1133">Transmembrane helix</keyword>
<reference evidence="2 3" key="1">
    <citation type="journal article" date="2006" name="Science">
        <title>Phytophthora genome sequences uncover evolutionary origins and mechanisms of pathogenesis.</title>
        <authorList>
            <person name="Tyler B.M."/>
            <person name="Tripathy S."/>
            <person name="Zhang X."/>
            <person name="Dehal P."/>
            <person name="Jiang R.H."/>
            <person name="Aerts A."/>
            <person name="Arredondo F.D."/>
            <person name="Baxter L."/>
            <person name="Bensasson D."/>
            <person name="Beynon J.L."/>
            <person name="Chapman J."/>
            <person name="Damasceno C.M."/>
            <person name="Dorrance A.E."/>
            <person name="Dou D."/>
            <person name="Dickerman A.W."/>
            <person name="Dubchak I.L."/>
            <person name="Garbelotto M."/>
            <person name="Gijzen M."/>
            <person name="Gordon S.G."/>
            <person name="Govers F."/>
            <person name="Grunwald N.J."/>
            <person name="Huang W."/>
            <person name="Ivors K.L."/>
            <person name="Jones R.W."/>
            <person name="Kamoun S."/>
            <person name="Krampis K."/>
            <person name="Lamour K.H."/>
            <person name="Lee M.K."/>
            <person name="McDonald W.H."/>
            <person name="Medina M."/>
            <person name="Meijer H.J."/>
            <person name="Nordberg E.K."/>
            <person name="Maclean D.J."/>
            <person name="Ospina-Giraldo M.D."/>
            <person name="Morris P.F."/>
            <person name="Phuntumart V."/>
            <person name="Putnam N.H."/>
            <person name="Rash S."/>
            <person name="Rose J.K."/>
            <person name="Sakihama Y."/>
            <person name="Salamov A.A."/>
            <person name="Savidor A."/>
            <person name="Scheuring C.F."/>
            <person name="Smith B.M."/>
            <person name="Sobral B.W."/>
            <person name="Terry A."/>
            <person name="Torto-Alalibo T.A."/>
            <person name="Win J."/>
            <person name="Xu Z."/>
            <person name="Zhang H."/>
            <person name="Grigoriev I.V."/>
            <person name="Rokhsar D.S."/>
            <person name="Boore J.L."/>
        </authorList>
    </citation>
    <scope>NUCLEOTIDE SEQUENCE [LARGE SCALE GENOMIC DNA]</scope>
    <source>
        <strain evidence="2 3">P6497</strain>
    </source>
</reference>
<keyword evidence="1" id="KW-0472">Membrane</keyword>
<evidence type="ECO:0000256" key="1">
    <source>
        <dbReference type="SAM" id="Phobius"/>
    </source>
</evidence>
<keyword evidence="1" id="KW-0812">Transmembrane</keyword>
<keyword evidence="3" id="KW-1185">Reference proteome</keyword>
<accession>G4YMP7</accession>
<proteinExistence type="predicted"/>
<organism evidence="2 3">
    <name type="scientific">Phytophthora sojae (strain P6497)</name>
    <name type="common">Soybean stem and root rot agent</name>
    <name type="synonym">Phytophthora megasperma f. sp. glycines</name>
    <dbReference type="NCBI Taxonomy" id="1094619"/>
    <lineage>
        <taxon>Eukaryota</taxon>
        <taxon>Sar</taxon>
        <taxon>Stramenopiles</taxon>
        <taxon>Oomycota</taxon>
        <taxon>Peronosporomycetes</taxon>
        <taxon>Peronosporales</taxon>
        <taxon>Peronosporaceae</taxon>
        <taxon>Phytophthora</taxon>
    </lineage>
</organism>
<evidence type="ECO:0000313" key="3">
    <source>
        <dbReference type="Proteomes" id="UP000002640"/>
    </source>
</evidence>
<dbReference type="EMBL" id="JH159151">
    <property type="protein sequence ID" value="EGZ28922.1"/>
    <property type="molecule type" value="Genomic_DNA"/>
</dbReference>
<dbReference type="InParanoid" id="G4YMP7"/>
<gene>
    <name evidence="2" type="ORF">PHYSODRAFT_294293</name>
</gene>
<protein>
    <submittedName>
        <fullName evidence="2">Uncharacterized protein</fullName>
    </submittedName>
</protein>
<feature type="transmembrane region" description="Helical" evidence="1">
    <location>
        <begin position="20"/>
        <end position="45"/>
    </location>
</feature>
<dbReference type="Proteomes" id="UP000002640">
    <property type="component" value="Unassembled WGS sequence"/>
</dbReference>
<feature type="transmembrane region" description="Helical" evidence="1">
    <location>
        <begin position="140"/>
        <end position="160"/>
    </location>
</feature>
<dbReference type="GeneID" id="20641074"/>
<dbReference type="AlphaFoldDB" id="G4YMP7"/>
<dbReference type="KEGG" id="psoj:PHYSODRAFT_294293"/>